<organism evidence="3 4">
    <name type="scientific">Culicoidibacter larvae</name>
    <dbReference type="NCBI Taxonomy" id="2579976"/>
    <lineage>
        <taxon>Bacteria</taxon>
        <taxon>Bacillati</taxon>
        <taxon>Bacillota</taxon>
        <taxon>Culicoidibacteria</taxon>
        <taxon>Culicoidibacterales</taxon>
        <taxon>Culicoidibacteraceae</taxon>
        <taxon>Culicoidibacter</taxon>
    </lineage>
</organism>
<evidence type="ECO:0000313" key="4">
    <source>
        <dbReference type="Proteomes" id="UP000306912"/>
    </source>
</evidence>
<comment type="caution">
    <text evidence="3">The sequence shown here is derived from an EMBL/GenBank/DDBJ whole genome shotgun (WGS) entry which is preliminary data.</text>
</comment>
<keyword evidence="1" id="KW-0812">Transmembrane</keyword>
<feature type="signal peptide" evidence="2">
    <location>
        <begin position="1"/>
        <end position="26"/>
    </location>
</feature>
<name>A0A5R8QA06_9FIRM</name>
<evidence type="ECO:0000256" key="1">
    <source>
        <dbReference type="SAM" id="Phobius"/>
    </source>
</evidence>
<keyword evidence="4" id="KW-1185">Reference proteome</keyword>
<dbReference type="InParanoid" id="A0A5R8QA06"/>
<keyword evidence="1" id="KW-0472">Membrane</keyword>
<dbReference type="AlphaFoldDB" id="A0A5R8QA06"/>
<sequence length="238" mass="26484">MRRCKFLVMAFAVVLLSWAMTQGVFAKVATPYPNREAAEQAELAKLKEQGVGIGTYPITISYEANGKVVEETVLLTISGEHTVIVDNMAIDANDITISRDQVAGMQAADWIAAAHAVAWDIQTQQQVMVTSVNSSQVKSVLGVYPLFFAVDAGLQTQVQVHVVEPSVIANYFQTNHTGGWSEELYINEGLSSSFWTNFMYFFLEMLMLLILIIPLIILVVQYFVTSKMVRQVIHITTR</sequence>
<dbReference type="OrthoDB" id="2170703at2"/>
<evidence type="ECO:0008006" key="5">
    <source>
        <dbReference type="Google" id="ProtNLM"/>
    </source>
</evidence>
<reference evidence="3 4" key="1">
    <citation type="submission" date="2019-05" db="EMBL/GenBank/DDBJ databases">
        <title>Culicoidintestinum kansasii gen. nov., sp. nov. from the gastrointestinal tract of the biting midge, Culicoides sonorensis.</title>
        <authorList>
            <person name="Neupane S."/>
            <person name="Ghosh A."/>
            <person name="Gunther S."/>
            <person name="Martin K."/>
            <person name="Zurek L."/>
        </authorList>
    </citation>
    <scope>NUCLEOTIDE SEQUENCE [LARGE SCALE GENOMIC DNA]</scope>
    <source>
        <strain evidence="3 4">CS-1</strain>
    </source>
</reference>
<evidence type="ECO:0000313" key="3">
    <source>
        <dbReference type="EMBL" id="TLG72687.1"/>
    </source>
</evidence>
<protein>
    <recommendedName>
        <fullName evidence="5">PepSY domain-containing protein</fullName>
    </recommendedName>
</protein>
<evidence type="ECO:0000256" key="2">
    <source>
        <dbReference type="SAM" id="SignalP"/>
    </source>
</evidence>
<dbReference type="Proteomes" id="UP000306912">
    <property type="component" value="Unassembled WGS sequence"/>
</dbReference>
<gene>
    <name evidence="3" type="ORF">FEZ08_08210</name>
</gene>
<dbReference type="EMBL" id="VBWP01000007">
    <property type="protein sequence ID" value="TLG72687.1"/>
    <property type="molecule type" value="Genomic_DNA"/>
</dbReference>
<dbReference type="RefSeq" id="WP_138191270.1">
    <property type="nucleotide sequence ID" value="NZ_VBWP01000007.1"/>
</dbReference>
<keyword evidence="1" id="KW-1133">Transmembrane helix</keyword>
<keyword evidence="2" id="KW-0732">Signal</keyword>
<proteinExistence type="predicted"/>
<accession>A0A5R8QA06</accession>
<feature type="chain" id="PRO_5024270768" description="PepSY domain-containing protein" evidence="2">
    <location>
        <begin position="27"/>
        <end position="238"/>
    </location>
</feature>
<feature type="transmembrane region" description="Helical" evidence="1">
    <location>
        <begin position="198"/>
        <end position="224"/>
    </location>
</feature>